<keyword evidence="6" id="KW-0677">Repeat</keyword>
<sequence length="576" mass="61251">MEIYHQYVRLRRQFGRHAKFADGGAEMLADIRPNTEEAAAVVLRNPVTTVAQCAPDASEHEANTTAVIYASKAMSHLEGGWPKDVDPTEAEHTIRYRKKVEKDEEFVHTLASLGAAVEGLIKQNNAIDIYEEYFLGLATDHSAEPPSAATVTVFRDPHGGPAARRAASCVAWHPDGCSKAVVSYSVLGFQRQPPGMPLASCVFDVASPNAPETELVGVSQLVVARYNLKDPNVIGAGQYNGQFALFDTRKGPASVDATPVDISHRDPVADLAWLQSKTGTEAMSVSTDGSVLWWDIRRLGEAVESLPLREKGSDTLLGGLVLEYDPAAGPTKFMVGTEQGLVLPCNRKAKNPADRYFLSLGDWTARIWNEDLRYAPAYVTGGSWSPTRPGVYFTTQMDGTLAVWDLFHKHNEPALQLKVTDRALTSFAVQDNGAVLAVGTSDGAAHVLRLSAGLAEMAQNEKQGINAMFERETLREKNLDKAAKEAKVKARREAARAADLADGVSDQDLARLEEDFWAATGVEGGARLRLQGLGGGGGGGGGALGRGGGGGEGGEQQAEAAAAAEGEQGSGDGAGS</sequence>
<keyword evidence="11" id="KW-0966">Cell projection</keyword>
<dbReference type="InterPro" id="IPR001680">
    <property type="entry name" value="WD40_rpt"/>
</dbReference>
<evidence type="ECO:0000256" key="8">
    <source>
        <dbReference type="ARBA" id="ARBA00023069"/>
    </source>
</evidence>
<dbReference type="GO" id="GO:0036158">
    <property type="term" value="P:outer dynein arm assembly"/>
    <property type="evidence" value="ECO:0007669"/>
    <property type="project" value="TreeGrafter"/>
</dbReference>
<dbReference type="Proteomes" id="UP000247498">
    <property type="component" value="Unassembled WGS sequence"/>
</dbReference>
<keyword evidence="7" id="KW-0243">Dynein</keyword>
<evidence type="ECO:0000256" key="10">
    <source>
        <dbReference type="ARBA" id="ARBA00023212"/>
    </source>
</evidence>
<name>A0A2V0NYJ2_9CHLO</name>
<organism evidence="13 14">
    <name type="scientific">Raphidocelis subcapitata</name>
    <dbReference type="NCBI Taxonomy" id="307507"/>
    <lineage>
        <taxon>Eukaryota</taxon>
        <taxon>Viridiplantae</taxon>
        <taxon>Chlorophyta</taxon>
        <taxon>core chlorophytes</taxon>
        <taxon>Chlorophyceae</taxon>
        <taxon>CS clade</taxon>
        <taxon>Sphaeropleales</taxon>
        <taxon>Selenastraceae</taxon>
        <taxon>Raphidocelis</taxon>
    </lineage>
</organism>
<dbReference type="InterPro" id="IPR036322">
    <property type="entry name" value="WD40_repeat_dom_sf"/>
</dbReference>
<evidence type="ECO:0000256" key="1">
    <source>
        <dbReference type="ARBA" id="ARBA00004430"/>
    </source>
</evidence>
<dbReference type="SMART" id="SM00320">
    <property type="entry name" value="WD40"/>
    <property type="match status" value="3"/>
</dbReference>
<evidence type="ECO:0000256" key="3">
    <source>
        <dbReference type="ARBA" id="ARBA00022490"/>
    </source>
</evidence>
<reference evidence="13 14" key="1">
    <citation type="journal article" date="2018" name="Sci. Rep.">
        <title>Raphidocelis subcapitata (=Pseudokirchneriella subcapitata) provides an insight into genome evolution and environmental adaptations in the Sphaeropleales.</title>
        <authorList>
            <person name="Suzuki S."/>
            <person name="Yamaguchi H."/>
            <person name="Nakajima N."/>
            <person name="Kawachi M."/>
        </authorList>
    </citation>
    <scope>NUCLEOTIDE SEQUENCE [LARGE SCALE GENOMIC DNA]</scope>
    <source>
        <strain evidence="13 14">NIES-35</strain>
    </source>
</reference>
<evidence type="ECO:0000256" key="11">
    <source>
        <dbReference type="ARBA" id="ARBA00023273"/>
    </source>
</evidence>
<evidence type="ECO:0000256" key="7">
    <source>
        <dbReference type="ARBA" id="ARBA00023017"/>
    </source>
</evidence>
<evidence type="ECO:0000256" key="4">
    <source>
        <dbReference type="ARBA" id="ARBA00022574"/>
    </source>
</evidence>
<dbReference type="OrthoDB" id="366230at2759"/>
<keyword evidence="3" id="KW-0963">Cytoplasm</keyword>
<dbReference type="PANTHER" id="PTHR12442">
    <property type="entry name" value="DYNEIN INTERMEDIATE CHAIN"/>
    <property type="match status" value="1"/>
</dbReference>
<keyword evidence="10" id="KW-0206">Cytoskeleton</keyword>
<feature type="compositionally biased region" description="Low complexity" evidence="12">
    <location>
        <begin position="555"/>
        <end position="567"/>
    </location>
</feature>
<dbReference type="GO" id="GO:0005874">
    <property type="term" value="C:microtubule"/>
    <property type="evidence" value="ECO:0007669"/>
    <property type="project" value="UniProtKB-KW"/>
</dbReference>
<dbReference type="STRING" id="307507.A0A2V0NYJ2"/>
<keyword evidence="4" id="KW-0853">WD repeat</keyword>
<evidence type="ECO:0000256" key="12">
    <source>
        <dbReference type="SAM" id="MobiDB-lite"/>
    </source>
</evidence>
<evidence type="ECO:0000256" key="6">
    <source>
        <dbReference type="ARBA" id="ARBA00022737"/>
    </source>
</evidence>
<dbReference type="GO" id="GO:0003341">
    <property type="term" value="P:cilium movement"/>
    <property type="evidence" value="ECO:0007669"/>
    <property type="project" value="TreeGrafter"/>
</dbReference>
<comment type="caution">
    <text evidence="13">The sequence shown here is derived from an EMBL/GenBank/DDBJ whole genome shotgun (WGS) entry which is preliminary data.</text>
</comment>
<keyword evidence="5" id="KW-0493">Microtubule</keyword>
<dbReference type="EMBL" id="BDRX01000014">
    <property type="protein sequence ID" value="GBF89997.1"/>
    <property type="molecule type" value="Genomic_DNA"/>
</dbReference>
<dbReference type="InterPro" id="IPR015943">
    <property type="entry name" value="WD40/YVTN_repeat-like_dom_sf"/>
</dbReference>
<feature type="compositionally biased region" description="Gly residues" evidence="12">
    <location>
        <begin position="532"/>
        <end position="554"/>
    </location>
</feature>
<accession>A0A2V0NYJ2</accession>
<evidence type="ECO:0000256" key="2">
    <source>
        <dbReference type="ARBA" id="ARBA00011059"/>
    </source>
</evidence>
<dbReference type="GO" id="GO:0045504">
    <property type="term" value="F:dynein heavy chain binding"/>
    <property type="evidence" value="ECO:0007669"/>
    <property type="project" value="TreeGrafter"/>
</dbReference>
<dbReference type="GO" id="GO:0036157">
    <property type="term" value="C:outer dynein arm"/>
    <property type="evidence" value="ECO:0007669"/>
    <property type="project" value="TreeGrafter"/>
</dbReference>
<feature type="region of interest" description="Disordered" evidence="12">
    <location>
        <begin position="532"/>
        <end position="576"/>
    </location>
</feature>
<evidence type="ECO:0000313" key="13">
    <source>
        <dbReference type="EMBL" id="GBF89997.1"/>
    </source>
</evidence>
<evidence type="ECO:0000256" key="5">
    <source>
        <dbReference type="ARBA" id="ARBA00022701"/>
    </source>
</evidence>
<keyword evidence="8" id="KW-0969">Cilium</keyword>
<proteinExistence type="inferred from homology"/>
<keyword evidence="9" id="KW-0505">Motor protein</keyword>
<dbReference type="GO" id="GO:0045503">
    <property type="term" value="F:dynein light chain binding"/>
    <property type="evidence" value="ECO:0007669"/>
    <property type="project" value="TreeGrafter"/>
</dbReference>
<evidence type="ECO:0000256" key="9">
    <source>
        <dbReference type="ARBA" id="ARBA00023175"/>
    </source>
</evidence>
<dbReference type="InParanoid" id="A0A2V0NYJ2"/>
<evidence type="ECO:0000313" key="14">
    <source>
        <dbReference type="Proteomes" id="UP000247498"/>
    </source>
</evidence>
<comment type="subcellular location">
    <subcellularLocation>
        <location evidence="1">Cytoplasm</location>
        <location evidence="1">Cytoskeleton</location>
        <location evidence="1">Cilium axoneme</location>
    </subcellularLocation>
</comment>
<dbReference type="PANTHER" id="PTHR12442:SF7">
    <property type="entry name" value="DYNEIN AXONEMAL INTERMEDIATE CHAIN 2"/>
    <property type="match status" value="1"/>
</dbReference>
<dbReference type="Gene3D" id="2.130.10.10">
    <property type="entry name" value="YVTN repeat-like/Quinoprotein amine dehydrogenase"/>
    <property type="match status" value="2"/>
</dbReference>
<protein>
    <submittedName>
        <fullName evidence="13">Flagellar outer dynein arm intermediate chain 2</fullName>
    </submittedName>
</protein>
<keyword evidence="13" id="KW-0282">Flagellum</keyword>
<dbReference type="SUPFAM" id="SSF50978">
    <property type="entry name" value="WD40 repeat-like"/>
    <property type="match status" value="1"/>
</dbReference>
<dbReference type="InterPro" id="IPR050687">
    <property type="entry name" value="Dynein_IC"/>
</dbReference>
<comment type="similarity">
    <text evidence="2">Belongs to the dynein intermediate chain family.</text>
</comment>
<gene>
    <name evidence="13" type="ORF">Rsub_02703</name>
</gene>
<keyword evidence="14" id="KW-1185">Reference proteome</keyword>
<dbReference type="AlphaFoldDB" id="A0A2V0NYJ2"/>